<evidence type="ECO:0000313" key="2">
    <source>
        <dbReference type="Proteomes" id="UP000828048"/>
    </source>
</evidence>
<name>A0ACB7YLJ8_9ERIC</name>
<accession>A0ACB7YLJ8</accession>
<organism evidence="1 2">
    <name type="scientific">Vaccinium darrowii</name>
    <dbReference type="NCBI Taxonomy" id="229202"/>
    <lineage>
        <taxon>Eukaryota</taxon>
        <taxon>Viridiplantae</taxon>
        <taxon>Streptophyta</taxon>
        <taxon>Embryophyta</taxon>
        <taxon>Tracheophyta</taxon>
        <taxon>Spermatophyta</taxon>
        <taxon>Magnoliopsida</taxon>
        <taxon>eudicotyledons</taxon>
        <taxon>Gunneridae</taxon>
        <taxon>Pentapetalae</taxon>
        <taxon>asterids</taxon>
        <taxon>Ericales</taxon>
        <taxon>Ericaceae</taxon>
        <taxon>Vaccinioideae</taxon>
        <taxon>Vaccinieae</taxon>
        <taxon>Vaccinium</taxon>
    </lineage>
</organism>
<sequence length="119" mass="13305">MTIHINTRAVGTLGYMAPEYAIWGHLTKKSDVHSFGTVTLELVSGRSVHSNHSLFLRDWALDLKKKDNLLELVDPRLGSDYDKVEVMMMINVALLYTNASPAVRPFMQLSACSMAELPL</sequence>
<dbReference type="Proteomes" id="UP000828048">
    <property type="component" value="Chromosome 11"/>
</dbReference>
<keyword evidence="2" id="KW-1185">Reference proteome</keyword>
<reference evidence="1 2" key="1">
    <citation type="journal article" date="2021" name="Hortic Res">
        <title>High-quality reference genome and annotation aids understanding of berry development for evergreen blueberry (Vaccinium darrowii).</title>
        <authorList>
            <person name="Yu J."/>
            <person name="Hulse-Kemp A.M."/>
            <person name="Babiker E."/>
            <person name="Staton M."/>
        </authorList>
    </citation>
    <scope>NUCLEOTIDE SEQUENCE [LARGE SCALE GENOMIC DNA]</scope>
    <source>
        <strain evidence="2">cv. NJ 8807/NJ 8810</strain>
        <tissue evidence="1">Young leaf</tissue>
    </source>
</reference>
<evidence type="ECO:0000313" key="1">
    <source>
        <dbReference type="EMBL" id="KAH7853710.1"/>
    </source>
</evidence>
<protein>
    <submittedName>
        <fullName evidence="1">Uncharacterized protein</fullName>
    </submittedName>
</protein>
<gene>
    <name evidence="1" type="ORF">Vadar_005750</name>
</gene>
<dbReference type="EMBL" id="CM037161">
    <property type="protein sequence ID" value="KAH7853710.1"/>
    <property type="molecule type" value="Genomic_DNA"/>
</dbReference>
<comment type="caution">
    <text evidence="1">The sequence shown here is derived from an EMBL/GenBank/DDBJ whole genome shotgun (WGS) entry which is preliminary data.</text>
</comment>
<proteinExistence type="predicted"/>